<keyword evidence="4" id="KW-0297">G-protein coupled receptor</keyword>
<reference evidence="10" key="1">
    <citation type="submission" date="2020-03" db="EMBL/GenBank/DDBJ databases">
        <title>Studies in the Genomics of Life Span.</title>
        <authorList>
            <person name="Glass D."/>
        </authorList>
    </citation>
    <scope>NUCLEOTIDE SEQUENCE</scope>
    <source>
        <strain evidence="10">SUZIE</strain>
        <tissue evidence="10">Muscle</tissue>
    </source>
</reference>
<dbReference type="InterPro" id="IPR017452">
    <property type="entry name" value="GPCR_Rhodpsn_7TM"/>
</dbReference>
<comment type="caution">
    <text evidence="10">The sequence shown here is derived from an EMBL/GenBank/DDBJ whole genome shotgun (WGS) entry which is preliminary data.</text>
</comment>
<dbReference type="PANTHER" id="PTHR48001">
    <property type="entry name" value="OLFACTORY RECEPTOR"/>
    <property type="match status" value="1"/>
</dbReference>
<evidence type="ECO:0000256" key="8">
    <source>
        <dbReference type="SAM" id="Phobius"/>
    </source>
</evidence>
<dbReference type="AlphaFoldDB" id="A0AA41T739"/>
<feature type="transmembrane region" description="Helical" evidence="8">
    <location>
        <begin position="60"/>
        <end position="78"/>
    </location>
</feature>
<dbReference type="EMBL" id="JAATJV010404917">
    <property type="protein sequence ID" value="MBZ3886067.1"/>
    <property type="molecule type" value="Genomic_DNA"/>
</dbReference>
<keyword evidence="2 8" id="KW-0812">Transmembrane</keyword>
<keyword evidence="6 10" id="KW-0675">Receptor</keyword>
<dbReference type="Pfam" id="PF00001">
    <property type="entry name" value="7tm_1"/>
    <property type="match status" value="1"/>
</dbReference>
<evidence type="ECO:0000256" key="6">
    <source>
        <dbReference type="ARBA" id="ARBA00023170"/>
    </source>
</evidence>
<keyword evidence="7" id="KW-0807">Transducer</keyword>
<evidence type="ECO:0000313" key="11">
    <source>
        <dbReference type="Proteomes" id="UP001166674"/>
    </source>
</evidence>
<evidence type="ECO:0000313" key="10">
    <source>
        <dbReference type="EMBL" id="MBZ3886067.1"/>
    </source>
</evidence>
<keyword evidence="11" id="KW-1185">Reference proteome</keyword>
<sequence>MLVNIQTQSKALTYTGCNTQMCFFLILGELDNFLLDVMAYDRYVAICHPLHYTAIMTPQLCGLLVLVCWILSVLHALLQSLMVLRLSFCTHFNIPHFFCELNQVIQLAYSDTFLNDVVMHFTVLLLATIALAGVLLSYSKIVTSICAISISSGQVQSLLHLCFSPLRGLLILLHRPRCVPPFCCDPKLTFDCNSLSDVHCGHPHAEPLHLQSEE</sequence>
<name>A0AA41T739_SCICA</name>
<dbReference type="Gene3D" id="1.20.1070.10">
    <property type="entry name" value="Rhodopsin 7-helix transmembrane proteins"/>
    <property type="match status" value="1"/>
</dbReference>
<evidence type="ECO:0000259" key="9">
    <source>
        <dbReference type="PROSITE" id="PS50262"/>
    </source>
</evidence>
<dbReference type="PROSITE" id="PS50262">
    <property type="entry name" value="G_PROTEIN_RECEP_F1_2"/>
    <property type="match status" value="1"/>
</dbReference>
<accession>A0AA41T739</accession>
<proteinExistence type="predicted"/>
<evidence type="ECO:0000256" key="2">
    <source>
        <dbReference type="ARBA" id="ARBA00022692"/>
    </source>
</evidence>
<protein>
    <submittedName>
        <fullName evidence="10">Olfactory receptor 7A10</fullName>
    </submittedName>
</protein>
<comment type="subcellular location">
    <subcellularLocation>
        <location evidence="1">Membrane</location>
        <topology evidence="1">Multi-pass membrane protein</topology>
    </subcellularLocation>
</comment>
<keyword evidence="3 8" id="KW-1133">Transmembrane helix</keyword>
<dbReference type="PROSITE" id="PS00237">
    <property type="entry name" value="G_PROTEIN_RECEP_F1_1"/>
    <property type="match status" value="1"/>
</dbReference>
<evidence type="ECO:0000256" key="1">
    <source>
        <dbReference type="ARBA" id="ARBA00004141"/>
    </source>
</evidence>
<feature type="domain" description="G-protein coupled receptors family 1 profile" evidence="9">
    <location>
        <begin position="1"/>
        <end position="145"/>
    </location>
</feature>
<keyword evidence="5 8" id="KW-0472">Membrane</keyword>
<evidence type="ECO:0000256" key="3">
    <source>
        <dbReference type="ARBA" id="ARBA00022989"/>
    </source>
</evidence>
<dbReference type="SUPFAM" id="SSF81321">
    <property type="entry name" value="Family A G protein-coupled receptor-like"/>
    <property type="match status" value="1"/>
</dbReference>
<organism evidence="10 11">
    <name type="scientific">Sciurus carolinensis</name>
    <name type="common">Eastern gray squirrel</name>
    <dbReference type="NCBI Taxonomy" id="30640"/>
    <lineage>
        <taxon>Eukaryota</taxon>
        <taxon>Metazoa</taxon>
        <taxon>Chordata</taxon>
        <taxon>Craniata</taxon>
        <taxon>Vertebrata</taxon>
        <taxon>Euteleostomi</taxon>
        <taxon>Mammalia</taxon>
        <taxon>Eutheria</taxon>
        <taxon>Euarchontoglires</taxon>
        <taxon>Glires</taxon>
        <taxon>Rodentia</taxon>
        <taxon>Sciuromorpha</taxon>
        <taxon>Sciuridae</taxon>
        <taxon>Sciurinae</taxon>
        <taxon>Sciurini</taxon>
        <taxon>Sciurus</taxon>
    </lineage>
</organism>
<gene>
    <name evidence="10" type="ORF">SUZIE_186090</name>
</gene>
<dbReference type="InterPro" id="IPR000725">
    <property type="entry name" value="Olfact_rcpt"/>
</dbReference>
<dbReference type="Proteomes" id="UP001166674">
    <property type="component" value="Unassembled WGS sequence"/>
</dbReference>
<dbReference type="PRINTS" id="PR00245">
    <property type="entry name" value="OLFACTORYR"/>
</dbReference>
<dbReference type="InterPro" id="IPR000276">
    <property type="entry name" value="GPCR_Rhodpsn"/>
</dbReference>
<evidence type="ECO:0000256" key="7">
    <source>
        <dbReference type="ARBA" id="ARBA00023224"/>
    </source>
</evidence>
<evidence type="ECO:0000256" key="4">
    <source>
        <dbReference type="ARBA" id="ARBA00023040"/>
    </source>
</evidence>
<dbReference type="GO" id="GO:0004930">
    <property type="term" value="F:G protein-coupled receptor activity"/>
    <property type="evidence" value="ECO:0007669"/>
    <property type="project" value="UniProtKB-KW"/>
</dbReference>
<dbReference type="GO" id="GO:0016020">
    <property type="term" value="C:membrane"/>
    <property type="evidence" value="ECO:0007669"/>
    <property type="project" value="UniProtKB-SubCell"/>
</dbReference>
<evidence type="ECO:0000256" key="5">
    <source>
        <dbReference type="ARBA" id="ARBA00023136"/>
    </source>
</evidence>
<feature type="transmembrane region" description="Helical" evidence="8">
    <location>
        <begin position="117"/>
        <end position="138"/>
    </location>
</feature>
<dbReference type="GO" id="GO:0004984">
    <property type="term" value="F:olfactory receptor activity"/>
    <property type="evidence" value="ECO:0007669"/>
    <property type="project" value="InterPro"/>
</dbReference>